<evidence type="ECO:0000313" key="3">
    <source>
        <dbReference type="Proteomes" id="UP000266327"/>
    </source>
</evidence>
<protein>
    <submittedName>
        <fullName evidence="2">Anti-sigma factor</fullName>
    </submittedName>
</protein>
<dbReference type="RefSeq" id="WP_119785858.1">
    <property type="nucleotide sequence ID" value="NZ_QYUQ01000002.1"/>
</dbReference>
<accession>A0A3A3G1L6</accession>
<evidence type="ECO:0000313" key="2">
    <source>
        <dbReference type="EMBL" id="RJG02353.1"/>
    </source>
</evidence>
<name>A0A3A3G1L6_9BURK</name>
<dbReference type="InterPro" id="IPR041916">
    <property type="entry name" value="Anti_sigma_zinc_sf"/>
</dbReference>
<dbReference type="Gene3D" id="1.10.10.1320">
    <property type="entry name" value="Anti-sigma factor, zinc-finger domain"/>
    <property type="match status" value="1"/>
</dbReference>
<reference evidence="3" key="1">
    <citation type="submission" date="2018-09" db="EMBL/GenBank/DDBJ databases">
        <authorList>
            <person name="Zhu H."/>
        </authorList>
    </citation>
    <scope>NUCLEOTIDE SEQUENCE [LARGE SCALE GENOMIC DNA]</scope>
    <source>
        <strain evidence="3">K1S02-23</strain>
    </source>
</reference>
<dbReference type="Proteomes" id="UP000266327">
    <property type="component" value="Unassembled WGS sequence"/>
</dbReference>
<organism evidence="2 3">
    <name type="scientific">Noviherbaspirillum sedimenti</name>
    <dbReference type="NCBI Taxonomy" id="2320865"/>
    <lineage>
        <taxon>Bacteria</taxon>
        <taxon>Pseudomonadati</taxon>
        <taxon>Pseudomonadota</taxon>
        <taxon>Betaproteobacteria</taxon>
        <taxon>Burkholderiales</taxon>
        <taxon>Oxalobacteraceae</taxon>
        <taxon>Noviherbaspirillum</taxon>
    </lineage>
</organism>
<keyword evidence="1" id="KW-1133">Transmembrane helix</keyword>
<keyword evidence="1" id="KW-0812">Transmembrane</keyword>
<dbReference type="AlphaFoldDB" id="A0A3A3G1L6"/>
<gene>
    <name evidence="2" type="ORF">D3878_12830</name>
</gene>
<evidence type="ECO:0000256" key="1">
    <source>
        <dbReference type="SAM" id="Phobius"/>
    </source>
</evidence>
<sequence length="252" mass="27536">MTTPIGERDLHAYVDGQLDADRRAQVEGYLASQPPAQEQVQHWREQNRSLHRLYDGVMNEAVPMQLTTALKPQPMLRALAAGVACLACGVVAGWFAHGFMAPPDVASSGNSGFARNALAAHVVFVAEQRHPVEVTAQQEAHLLAWLSKRLEAPIHAPDLRDQGFTLLGGRLLPGDDAPLAQLMYESAAGERLTLTIRHAARQQMAGGFQLLEQNGNAVFYWIDRDYGYALSGGITKARMLDVAQAVHARLKL</sequence>
<dbReference type="OrthoDB" id="9152892at2"/>
<proteinExistence type="predicted"/>
<keyword evidence="1" id="KW-0472">Membrane</keyword>
<keyword evidence="3" id="KW-1185">Reference proteome</keyword>
<comment type="caution">
    <text evidence="2">The sequence shown here is derived from an EMBL/GenBank/DDBJ whole genome shotgun (WGS) entry which is preliminary data.</text>
</comment>
<feature type="transmembrane region" description="Helical" evidence="1">
    <location>
        <begin position="78"/>
        <end position="100"/>
    </location>
</feature>
<dbReference type="EMBL" id="QYUQ01000002">
    <property type="protein sequence ID" value="RJG02353.1"/>
    <property type="molecule type" value="Genomic_DNA"/>
</dbReference>